<dbReference type="PANTHER" id="PTHR47784:SF9">
    <property type="entry name" value="ZN(II)2CYS6 TRANSCRIPTION FACTOR (EUROFUNG)"/>
    <property type="match status" value="1"/>
</dbReference>
<name>A0A9N9KQ76_9HELO</name>
<comment type="caution">
    <text evidence="1">The sequence shown here is derived from an EMBL/GenBank/DDBJ whole genome shotgun (WGS) entry which is preliminary data.</text>
</comment>
<dbReference type="PANTHER" id="PTHR47784">
    <property type="entry name" value="STEROL UPTAKE CONTROL PROTEIN 2"/>
    <property type="match status" value="1"/>
</dbReference>
<gene>
    <name evidence="1" type="ORF">HYFRA_00006519</name>
</gene>
<evidence type="ECO:0000313" key="2">
    <source>
        <dbReference type="Proteomes" id="UP000696280"/>
    </source>
</evidence>
<protein>
    <submittedName>
        <fullName evidence="1">Uncharacterized protein</fullName>
    </submittedName>
</protein>
<dbReference type="OrthoDB" id="3546279at2759"/>
<proteinExistence type="predicted"/>
<keyword evidence="2" id="KW-1185">Reference proteome</keyword>
<dbReference type="GO" id="GO:0001228">
    <property type="term" value="F:DNA-binding transcription activator activity, RNA polymerase II-specific"/>
    <property type="evidence" value="ECO:0007669"/>
    <property type="project" value="TreeGrafter"/>
</dbReference>
<organism evidence="1 2">
    <name type="scientific">Hymenoscyphus fraxineus</name>
    <dbReference type="NCBI Taxonomy" id="746836"/>
    <lineage>
        <taxon>Eukaryota</taxon>
        <taxon>Fungi</taxon>
        <taxon>Dikarya</taxon>
        <taxon>Ascomycota</taxon>
        <taxon>Pezizomycotina</taxon>
        <taxon>Leotiomycetes</taxon>
        <taxon>Helotiales</taxon>
        <taxon>Helotiaceae</taxon>
        <taxon>Hymenoscyphus</taxon>
    </lineage>
</organism>
<accession>A0A9N9KQ76</accession>
<dbReference type="Proteomes" id="UP000696280">
    <property type="component" value="Unassembled WGS sequence"/>
</dbReference>
<sequence>MQRKENQVCGQCSKRFPNPEKECYYDAKLYHSNSSHLTPNASAYTSDASDVEGSPSPPTMETELFSHFTTITAYQMPSSSSQASSIWTKKVPTMALEFPYLYNAMLGIAALHKLSLNPEHSSLRAATYQFVDHTIAGHRNDISQLHAKNAEALLVTSALLSLHAHLRPIYLSSEKGYVPPVTAFRLQRGTREIVLATEPLIGTTEIHQHFANTASLDLEQPISTSTSTPSASTPRLLIPEDTHLLPYLHSADVSPQRKHLYTSTLQLLYPILSALRTGSHPIHWTRQRLLAFPEEIPSAMVGLLEEKDALALSILARYYALLGCVKGEWWLDGRAGYEIHGLTSLMPAGWETIMEWPLSLLTLGM</sequence>
<evidence type="ECO:0000313" key="1">
    <source>
        <dbReference type="EMBL" id="CAG8951121.1"/>
    </source>
</evidence>
<dbReference type="EMBL" id="CAJVRL010000039">
    <property type="protein sequence ID" value="CAG8951121.1"/>
    <property type="molecule type" value="Genomic_DNA"/>
</dbReference>
<dbReference type="InterPro" id="IPR053157">
    <property type="entry name" value="Sterol_Uptake_Regulator"/>
</dbReference>
<dbReference type="AlphaFoldDB" id="A0A9N9KQ76"/>
<reference evidence="1" key="1">
    <citation type="submission" date="2021-07" db="EMBL/GenBank/DDBJ databases">
        <authorList>
            <person name="Durling M."/>
        </authorList>
    </citation>
    <scope>NUCLEOTIDE SEQUENCE</scope>
</reference>